<keyword evidence="1" id="KW-0812">Transmembrane</keyword>
<keyword evidence="1" id="KW-1133">Transmembrane helix</keyword>
<feature type="transmembrane region" description="Helical" evidence="1">
    <location>
        <begin position="27"/>
        <end position="53"/>
    </location>
</feature>
<sequence length="200" mass="22849">METAEPQQIKLSIRLNDCFSVCFRLCIYLIIFFIIFVVPLSFLISASVITALLNNYGPVCDIKIDTQCIQIDNSMLNVTIPSNIIIMPNQLVIDNIYLLNYNTNVTNNTGEFDCEWLPCQTIDITSYINTSEDNDDGAYIDCQTNYVFGLNPIYINYCDNRYWTFVTSKLVLWIGFTISFGISAVILIIHYCSDDDDDDD</sequence>
<accession>A0A3G4ZN35</accession>
<dbReference type="EMBL" id="MK071983">
    <property type="protein sequence ID" value="AYV76277.1"/>
    <property type="molecule type" value="Genomic_DNA"/>
</dbReference>
<proteinExistence type="predicted"/>
<protein>
    <submittedName>
        <fullName evidence="2">Uncharacterized protein</fullName>
    </submittedName>
</protein>
<organism evidence="2">
    <name type="scientific">Terrestrivirus sp</name>
    <dbReference type="NCBI Taxonomy" id="2487775"/>
    <lineage>
        <taxon>Viruses</taxon>
        <taxon>Varidnaviria</taxon>
        <taxon>Bamfordvirae</taxon>
        <taxon>Nucleocytoviricota</taxon>
        <taxon>Megaviricetes</taxon>
        <taxon>Imitervirales</taxon>
        <taxon>Mimiviridae</taxon>
        <taxon>Klosneuvirinae</taxon>
    </lineage>
</organism>
<keyword evidence="1" id="KW-0472">Membrane</keyword>
<reference evidence="2" key="1">
    <citation type="submission" date="2018-10" db="EMBL/GenBank/DDBJ databases">
        <title>Hidden diversity of soil giant viruses.</title>
        <authorList>
            <person name="Schulz F."/>
            <person name="Alteio L."/>
            <person name="Goudeau D."/>
            <person name="Ryan E.M."/>
            <person name="Malmstrom R.R."/>
            <person name="Blanchard J."/>
            <person name="Woyke T."/>
        </authorList>
    </citation>
    <scope>NUCLEOTIDE SEQUENCE</scope>
    <source>
        <strain evidence="2">TEV1</strain>
    </source>
</reference>
<evidence type="ECO:0000313" key="2">
    <source>
        <dbReference type="EMBL" id="AYV76277.1"/>
    </source>
</evidence>
<feature type="transmembrane region" description="Helical" evidence="1">
    <location>
        <begin position="170"/>
        <end position="191"/>
    </location>
</feature>
<gene>
    <name evidence="2" type="ORF">Terrestrivirus5_99</name>
</gene>
<name>A0A3G4ZN35_9VIRU</name>
<evidence type="ECO:0000256" key="1">
    <source>
        <dbReference type="SAM" id="Phobius"/>
    </source>
</evidence>